<accession>A0A1X3DL01</accession>
<dbReference type="Gene3D" id="1.10.340.30">
    <property type="entry name" value="Hypothetical protein, domain 2"/>
    <property type="match status" value="1"/>
</dbReference>
<dbReference type="SUPFAM" id="SSF48150">
    <property type="entry name" value="DNA-glycosylase"/>
    <property type="match status" value="1"/>
</dbReference>
<keyword evidence="1" id="KW-0479">Metal-binding</keyword>
<comment type="caution">
    <text evidence="2">The sequence shown here is derived from an EMBL/GenBank/DDBJ whole genome shotgun (WGS) entry which is preliminary data.</text>
</comment>
<feature type="binding site" evidence="1">
    <location>
        <position position="4"/>
    </location>
    <ligand>
        <name>Zn(2+)</name>
        <dbReference type="ChEBI" id="CHEBI:29105"/>
    </ligand>
</feature>
<dbReference type="GO" id="GO:0046872">
    <property type="term" value="F:metal ion binding"/>
    <property type="evidence" value="ECO:0007669"/>
    <property type="project" value="UniProtKB-KW"/>
</dbReference>
<sequence>MDYCDFANTLPNDTDNPNKHYHDHVYGFPVCSDNELFERLVLEINQAGLNWTLILKKQKAFQTAYSGFDISAVAAYDDADRTRLLNDVGIIRNRLKIDAAIYNARQLLILRQKYGSFRNWLDQHHPRSLPEWTKLFKKHFKFVGGEIVNEFLMSTGYLQGAHKENCPIYGKVLAQKPKWAEYGK</sequence>
<evidence type="ECO:0000313" key="3">
    <source>
        <dbReference type="Proteomes" id="UP000193303"/>
    </source>
</evidence>
<dbReference type="InterPro" id="IPR052891">
    <property type="entry name" value="DNA-3mA_glycosylase"/>
</dbReference>
<feature type="binding site" evidence="1">
    <location>
        <position position="166"/>
    </location>
    <ligand>
        <name>Zn(2+)</name>
        <dbReference type="ChEBI" id="CHEBI:29105"/>
    </ligand>
</feature>
<evidence type="ECO:0000256" key="1">
    <source>
        <dbReference type="PIRSR" id="PIRSR605019-1"/>
    </source>
</evidence>
<proteinExistence type="predicted"/>
<dbReference type="EMBL" id="MTAB01000003">
    <property type="protein sequence ID" value="OSI24611.1"/>
    <property type="molecule type" value="Genomic_DNA"/>
</dbReference>
<dbReference type="InterPro" id="IPR005019">
    <property type="entry name" value="Adenine_glyco"/>
</dbReference>
<dbReference type="STRING" id="1931275.BV914_02740"/>
<dbReference type="AlphaFoldDB" id="A0A1X3DL01"/>
<protein>
    <submittedName>
        <fullName evidence="2">DNA-3-methyladenine glycosylase</fullName>
    </submittedName>
</protein>
<dbReference type="PANTHER" id="PTHR30037">
    <property type="entry name" value="DNA-3-METHYLADENINE GLYCOSYLASE 1"/>
    <property type="match status" value="1"/>
</dbReference>
<dbReference type="RefSeq" id="WP_085357973.1">
    <property type="nucleotide sequence ID" value="NZ_MTAB01000003.1"/>
</dbReference>
<dbReference type="Pfam" id="PF03352">
    <property type="entry name" value="Adenine_glyco"/>
    <property type="match status" value="1"/>
</dbReference>
<dbReference type="GO" id="GO:0008725">
    <property type="term" value="F:DNA-3-methyladenine glycosylase activity"/>
    <property type="evidence" value="ECO:0007669"/>
    <property type="project" value="InterPro"/>
</dbReference>
<organism evidence="2 3">
    <name type="scientific">Neisseria dumasiana</name>
    <dbReference type="NCBI Taxonomy" id="1931275"/>
    <lineage>
        <taxon>Bacteria</taxon>
        <taxon>Pseudomonadati</taxon>
        <taxon>Pseudomonadota</taxon>
        <taxon>Betaproteobacteria</taxon>
        <taxon>Neisseriales</taxon>
        <taxon>Neisseriaceae</taxon>
        <taxon>Neisseria</taxon>
    </lineage>
</organism>
<name>A0A1X3DL01_9NEIS</name>
<dbReference type="PANTHER" id="PTHR30037:SF4">
    <property type="entry name" value="DNA-3-METHYLADENINE GLYCOSYLASE I"/>
    <property type="match status" value="1"/>
</dbReference>
<keyword evidence="1" id="KW-0862">Zinc</keyword>
<gene>
    <name evidence="2" type="ORF">BV912_01780</name>
</gene>
<dbReference type="OrthoDB" id="9807664at2"/>
<evidence type="ECO:0000313" key="2">
    <source>
        <dbReference type="EMBL" id="OSI24611.1"/>
    </source>
</evidence>
<feature type="binding site" evidence="1">
    <location>
        <position position="162"/>
    </location>
    <ligand>
        <name>Zn(2+)</name>
        <dbReference type="ChEBI" id="CHEBI:29105"/>
    </ligand>
</feature>
<dbReference type="Proteomes" id="UP000193303">
    <property type="component" value="Unassembled WGS sequence"/>
</dbReference>
<dbReference type="GO" id="GO:0006284">
    <property type="term" value="P:base-excision repair"/>
    <property type="evidence" value="ECO:0007669"/>
    <property type="project" value="InterPro"/>
</dbReference>
<dbReference type="InterPro" id="IPR011257">
    <property type="entry name" value="DNA_glycosylase"/>
</dbReference>
<reference evidence="3" key="1">
    <citation type="submission" date="2017-01" db="EMBL/GenBank/DDBJ databases">
        <authorList>
            <person name="Mah S.A."/>
            <person name="Swanson W.J."/>
            <person name="Moy G.W."/>
            <person name="Vacquier V.D."/>
        </authorList>
    </citation>
    <scope>NUCLEOTIDE SEQUENCE [LARGE SCALE GENOMIC DNA]</scope>
    <source>
        <strain evidence="3">124861</strain>
    </source>
</reference>
<feature type="binding site" evidence="1">
    <location>
        <position position="22"/>
    </location>
    <ligand>
        <name>Zn(2+)</name>
        <dbReference type="ChEBI" id="CHEBI:29105"/>
    </ligand>
</feature>